<dbReference type="GO" id="GO:0003677">
    <property type="term" value="F:DNA binding"/>
    <property type="evidence" value="ECO:0007669"/>
    <property type="project" value="UniProtKB-KW"/>
</dbReference>
<dbReference type="PANTHER" id="PTHR13370:SF3">
    <property type="entry name" value="TRNA (GUANINE(10)-N2)-METHYLTRANSFERASE HOMOLOG"/>
    <property type="match status" value="1"/>
</dbReference>
<accession>A0A1H6GYE3</accession>
<dbReference type="GO" id="GO:0009007">
    <property type="term" value="F:site-specific DNA-methyltransferase (adenine-specific) activity"/>
    <property type="evidence" value="ECO:0007669"/>
    <property type="project" value="UniProtKB-EC"/>
</dbReference>
<dbReference type="Pfam" id="PF01555">
    <property type="entry name" value="N6_N4_Mtase"/>
    <property type="match status" value="1"/>
</dbReference>
<name>A0A1H6GYE3_MAGFU</name>
<protein>
    <recommendedName>
        <fullName evidence="8">Methyltransferase</fullName>
        <ecNumber evidence="8">2.1.1.-</ecNumber>
    </recommendedName>
</protein>
<evidence type="ECO:0000256" key="3">
    <source>
        <dbReference type="ARBA" id="ARBA00022679"/>
    </source>
</evidence>
<evidence type="ECO:0000256" key="8">
    <source>
        <dbReference type="RuleBase" id="RU362026"/>
    </source>
</evidence>
<evidence type="ECO:0000259" key="9">
    <source>
        <dbReference type="Pfam" id="PF01555"/>
    </source>
</evidence>
<dbReference type="PRINTS" id="PR00508">
    <property type="entry name" value="S21N4MTFRASE"/>
</dbReference>
<evidence type="ECO:0000313" key="11">
    <source>
        <dbReference type="EMBL" id="SEH28547.1"/>
    </source>
</evidence>
<sequence>MFPPWSRMGAGAPTAVCAICGLPAPGSIAPLPSPRLGVDATVAFADIGPMSLPLDTILEGDCIAGMNRLPAGSVDLVFADPPYNLQLGGDLIRPNATRVDGVDEDWDRFADFAAYDCFTRDWVAAARRVLKPDGALWVIGSYHNIHRVGTILQDQGFWLLNDIVWRKTNPMPNFMGTRFTNAHETLLWCARSAEARPTFNYATMKALNDDLQMRSDWMLPLCIGPERLKTDGRKTHPTQKPESLLYRVILATTKPGDVVLDPFFGTGTTGAAALKLGRHYVGFERDPDYIKAARSRLAEIGPAPDPSLLLTPSRRTEPRIPFGALLEAGLLTVGQTLFGGARRAHSAIIAADGSLCSGALRGSIHKVGAQVQEALACNGWTFWHYEDDSGALSPIDRLRDQIRANL</sequence>
<evidence type="ECO:0000256" key="4">
    <source>
        <dbReference type="ARBA" id="ARBA00022691"/>
    </source>
</evidence>
<dbReference type="GO" id="GO:0008170">
    <property type="term" value="F:N-methyltransferase activity"/>
    <property type="evidence" value="ECO:0007669"/>
    <property type="project" value="InterPro"/>
</dbReference>
<feature type="domain" description="DNA methylase N-4/N-6" evidence="9">
    <location>
        <begin position="74"/>
        <end position="293"/>
    </location>
</feature>
<dbReference type="PANTHER" id="PTHR13370">
    <property type="entry name" value="RNA METHYLASE-RELATED"/>
    <property type="match status" value="1"/>
</dbReference>
<keyword evidence="4" id="KW-0949">S-adenosyl-L-methionine</keyword>
<gene>
    <name evidence="11" type="ORF">SAMN04244559_00722</name>
</gene>
<proteinExistence type="inferred from homology"/>
<dbReference type="PROSITE" id="PS00092">
    <property type="entry name" value="N6_MTASE"/>
    <property type="match status" value="1"/>
</dbReference>
<evidence type="ECO:0000313" key="12">
    <source>
        <dbReference type="Proteomes" id="UP000182983"/>
    </source>
</evidence>
<reference evidence="12" key="1">
    <citation type="submission" date="2016-10" db="EMBL/GenBank/DDBJ databases">
        <authorList>
            <person name="Varghese N."/>
            <person name="Submissions S."/>
        </authorList>
    </citation>
    <scope>NUCLEOTIDE SEQUENCE [LARGE SCALE GENOMIC DNA]</scope>
    <source>
        <strain evidence="12">DSM 13234</strain>
    </source>
</reference>
<keyword evidence="2 11" id="KW-0489">Methyltransferase</keyword>
<evidence type="ECO:0000256" key="7">
    <source>
        <dbReference type="ARBA" id="ARBA00047942"/>
    </source>
</evidence>
<dbReference type="GO" id="GO:0006260">
    <property type="term" value="P:DNA replication"/>
    <property type="evidence" value="ECO:0007669"/>
    <property type="project" value="UniProtKB-KW"/>
</dbReference>
<feature type="domain" description="RAMA" evidence="10">
    <location>
        <begin position="311"/>
        <end position="404"/>
    </location>
</feature>
<dbReference type="InterPro" id="IPR040843">
    <property type="entry name" value="RAMA"/>
</dbReference>
<dbReference type="Gene3D" id="3.40.50.150">
    <property type="entry name" value="Vaccinia Virus protein VP39"/>
    <property type="match status" value="1"/>
</dbReference>
<keyword evidence="3" id="KW-0808">Transferase</keyword>
<comment type="catalytic activity">
    <reaction evidence="7">
        <text>a 2'-deoxyadenosine in DNA + S-adenosyl-L-methionine = an N(6)-methyl-2'-deoxyadenosine in DNA + S-adenosyl-L-homocysteine + H(+)</text>
        <dbReference type="Rhea" id="RHEA:15197"/>
        <dbReference type="Rhea" id="RHEA-COMP:12418"/>
        <dbReference type="Rhea" id="RHEA-COMP:12419"/>
        <dbReference type="ChEBI" id="CHEBI:15378"/>
        <dbReference type="ChEBI" id="CHEBI:57856"/>
        <dbReference type="ChEBI" id="CHEBI:59789"/>
        <dbReference type="ChEBI" id="CHEBI:90615"/>
        <dbReference type="ChEBI" id="CHEBI:90616"/>
        <dbReference type="EC" id="2.1.1.72"/>
    </reaction>
</comment>
<organism evidence="11 12">
    <name type="scientific">Magnetospirillum fulvum</name>
    <name type="common">Rhodospirillum fulvum</name>
    <dbReference type="NCBI Taxonomy" id="1082"/>
    <lineage>
        <taxon>Bacteria</taxon>
        <taxon>Pseudomonadati</taxon>
        <taxon>Pseudomonadota</taxon>
        <taxon>Alphaproteobacteria</taxon>
        <taxon>Rhodospirillales</taxon>
        <taxon>Rhodospirillaceae</taxon>
        <taxon>Magnetospirillum</taxon>
    </lineage>
</organism>
<dbReference type="InterPro" id="IPR001091">
    <property type="entry name" value="RM_Methyltransferase"/>
</dbReference>
<evidence type="ECO:0000259" key="10">
    <source>
        <dbReference type="Pfam" id="PF18755"/>
    </source>
</evidence>
<dbReference type="GO" id="GO:0032259">
    <property type="term" value="P:methylation"/>
    <property type="evidence" value="ECO:0007669"/>
    <property type="project" value="UniProtKB-KW"/>
</dbReference>
<dbReference type="EC" id="2.1.1.-" evidence="8"/>
<dbReference type="Pfam" id="PF18755">
    <property type="entry name" value="RAMA"/>
    <property type="match status" value="1"/>
</dbReference>
<dbReference type="InterPro" id="IPR029063">
    <property type="entry name" value="SAM-dependent_MTases_sf"/>
</dbReference>
<evidence type="ECO:0000256" key="1">
    <source>
        <dbReference type="ARBA" id="ARBA00006594"/>
    </source>
</evidence>
<dbReference type="Proteomes" id="UP000182983">
    <property type="component" value="Unassembled WGS sequence"/>
</dbReference>
<keyword evidence="6" id="KW-0238">DNA-binding</keyword>
<dbReference type="InterPro" id="IPR002052">
    <property type="entry name" value="DNA_methylase_N6_adenine_CS"/>
</dbReference>
<evidence type="ECO:0000256" key="5">
    <source>
        <dbReference type="ARBA" id="ARBA00022705"/>
    </source>
</evidence>
<comment type="similarity">
    <text evidence="1 8">Belongs to the N(4)/N(6)-methyltransferase family.</text>
</comment>
<dbReference type="SUPFAM" id="SSF53335">
    <property type="entry name" value="S-adenosyl-L-methionine-dependent methyltransferases"/>
    <property type="match status" value="1"/>
</dbReference>
<dbReference type="InterPro" id="IPR002941">
    <property type="entry name" value="DNA_methylase_N4/N6"/>
</dbReference>
<dbReference type="AlphaFoldDB" id="A0A1H6GYE3"/>
<dbReference type="GO" id="GO:0005737">
    <property type="term" value="C:cytoplasm"/>
    <property type="evidence" value="ECO:0007669"/>
    <property type="project" value="TreeGrafter"/>
</dbReference>
<keyword evidence="5" id="KW-0235">DNA replication</keyword>
<keyword evidence="12" id="KW-1185">Reference proteome</keyword>
<evidence type="ECO:0000256" key="2">
    <source>
        <dbReference type="ARBA" id="ARBA00022603"/>
    </source>
</evidence>
<dbReference type="EMBL" id="FNWO01000002">
    <property type="protein sequence ID" value="SEH28547.1"/>
    <property type="molecule type" value="Genomic_DNA"/>
</dbReference>
<evidence type="ECO:0000256" key="6">
    <source>
        <dbReference type="ARBA" id="ARBA00023125"/>
    </source>
</evidence>